<dbReference type="PIRSF" id="PIRSF000777">
    <property type="entry name" value="RNA_polIII_C31"/>
    <property type="match status" value="1"/>
</dbReference>
<feature type="compositionally biased region" description="Acidic residues" evidence="5">
    <location>
        <begin position="172"/>
        <end position="198"/>
    </location>
</feature>
<protein>
    <recommendedName>
        <fullName evidence="4">DNA-directed RNA polymerase III subunit</fullName>
    </recommendedName>
</protein>
<reference evidence="6 7" key="1">
    <citation type="submission" date="2018-12" db="EMBL/GenBank/DDBJ databases">
        <authorList>
            <person name="Tiukova I."/>
            <person name="Dainat J."/>
        </authorList>
    </citation>
    <scope>NUCLEOTIDE SEQUENCE [LARGE SCALE GENOMIC DNA]</scope>
</reference>
<name>A0A448YKH5_BRENA</name>
<proteinExistence type="inferred from homology"/>
<comment type="subcellular location">
    <subcellularLocation>
        <location evidence="1 4">Nucleus</location>
    </subcellularLocation>
</comment>
<gene>
    <name evidence="6" type="ORF">BRENAR_LOCUS2167</name>
</gene>
<dbReference type="AlphaFoldDB" id="A0A448YKH5"/>
<organism evidence="6 7">
    <name type="scientific">Brettanomyces naardenensis</name>
    <name type="common">Yeast</name>
    <dbReference type="NCBI Taxonomy" id="13370"/>
    <lineage>
        <taxon>Eukaryota</taxon>
        <taxon>Fungi</taxon>
        <taxon>Dikarya</taxon>
        <taxon>Ascomycota</taxon>
        <taxon>Saccharomycotina</taxon>
        <taxon>Pichiomycetes</taxon>
        <taxon>Pichiales</taxon>
        <taxon>Pichiaceae</taxon>
        <taxon>Brettanomyces</taxon>
    </lineage>
</organism>
<sequence>MSFRRRGPRTLLPFGLDYADVDQSASGERMLYPLPINGRPTIVEDDSAKQFTHFAELMKNGSFYMGTLESLNHTDKKKSASYLEGGVNDGLTRYSDKFRTKIKVGRSIRDHPFILEFFPDELHNVMVPKDKKTRSLQLTHYSKGDKQDIGKLIKLSEVEKKKQIQERLDTVDGNEAESDTNVEEDEDEEFEDDYDDDYNAERYFEDGDDLGGEEEEGGNDEAAF</sequence>
<evidence type="ECO:0000256" key="2">
    <source>
        <dbReference type="ARBA" id="ARBA00008352"/>
    </source>
</evidence>
<dbReference type="EMBL" id="CAACVR010000012">
    <property type="protein sequence ID" value="VEU21434.1"/>
    <property type="molecule type" value="Genomic_DNA"/>
</dbReference>
<comment type="similarity">
    <text evidence="2 4">Belongs to the eukaryotic RPC7 RNA polymerase subunit family.</text>
</comment>
<dbReference type="FunCoup" id="A0A448YKH5">
    <property type="interactions" value="82"/>
</dbReference>
<comment type="subunit">
    <text evidence="4">Component of the RNA polymerase III (Pol III) complex.</text>
</comment>
<dbReference type="GO" id="GO:0005666">
    <property type="term" value="C:RNA polymerase III complex"/>
    <property type="evidence" value="ECO:0007669"/>
    <property type="project" value="UniProtKB-UniRule"/>
</dbReference>
<dbReference type="STRING" id="13370.A0A448YKH5"/>
<dbReference type="InParanoid" id="A0A448YKH5"/>
<evidence type="ECO:0000256" key="5">
    <source>
        <dbReference type="SAM" id="MobiDB-lite"/>
    </source>
</evidence>
<feature type="region of interest" description="Disordered" evidence="5">
    <location>
        <begin position="164"/>
        <end position="224"/>
    </location>
</feature>
<keyword evidence="3 4" id="KW-0539">Nucleus</keyword>
<dbReference type="PANTHER" id="PTHR15367:SF2">
    <property type="entry name" value="DNA-DIRECTED RNA POLYMERASE III SUBUNIT"/>
    <property type="match status" value="1"/>
</dbReference>
<evidence type="ECO:0000256" key="3">
    <source>
        <dbReference type="ARBA" id="ARBA00023242"/>
    </source>
</evidence>
<evidence type="ECO:0000256" key="1">
    <source>
        <dbReference type="ARBA" id="ARBA00004123"/>
    </source>
</evidence>
<dbReference type="OrthoDB" id="5377312at2759"/>
<dbReference type="PANTHER" id="PTHR15367">
    <property type="entry name" value="DNA-DIRECTED RNA POLYMERASE III"/>
    <property type="match status" value="1"/>
</dbReference>
<accession>A0A448YKH5</accession>
<evidence type="ECO:0000313" key="7">
    <source>
        <dbReference type="Proteomes" id="UP000290900"/>
    </source>
</evidence>
<comment type="function">
    <text evidence="4">DNA-dependent RNA polymerase catalyzes the transcription of DNA into RNA using the four ribonucleoside triphosphates as substrates. Specific peripheric component of RNA polymerase III which synthesizes small RNAs, such as 5S rRNA and tRNAs.</text>
</comment>
<dbReference type="Proteomes" id="UP000290900">
    <property type="component" value="Unassembled WGS sequence"/>
</dbReference>
<evidence type="ECO:0000313" key="6">
    <source>
        <dbReference type="EMBL" id="VEU21434.1"/>
    </source>
</evidence>
<dbReference type="GO" id="GO:0006383">
    <property type="term" value="P:transcription by RNA polymerase III"/>
    <property type="evidence" value="ECO:0007669"/>
    <property type="project" value="UniProtKB-UniRule"/>
</dbReference>
<dbReference type="Pfam" id="PF11705">
    <property type="entry name" value="RNA_pol_3_Rpc31"/>
    <property type="match status" value="1"/>
</dbReference>
<evidence type="ECO:0000256" key="4">
    <source>
        <dbReference type="PIRNR" id="PIRNR000777"/>
    </source>
</evidence>
<keyword evidence="7" id="KW-1185">Reference proteome</keyword>
<feature type="compositionally biased region" description="Acidic residues" evidence="5">
    <location>
        <begin position="206"/>
        <end position="224"/>
    </location>
</feature>
<dbReference type="InterPro" id="IPR024661">
    <property type="entry name" value="RNA_pol_III_Rpc31"/>
</dbReference>